<reference evidence="5" key="1">
    <citation type="submission" date="2016-04" db="EMBL/GenBank/DDBJ databases">
        <title>Complete Genome Sequences of Twelve Strains of a Stable Defined Moderately Diverse Mouse Microbiota 2 (sDMDMm2).</title>
        <authorList>
            <person name="Uchimura Y."/>
            <person name="Wyss M."/>
            <person name="Brugiroux S."/>
            <person name="Limenitakis J.P."/>
            <person name="Stecher B."/>
            <person name="McCoy K.D."/>
            <person name="Macpherson A.J."/>
        </authorList>
    </citation>
    <scope>NUCLEOTIDE SEQUENCE [LARGE SCALE GENOMIC DNA]</scope>
    <source>
        <strain evidence="5">YL27</strain>
    </source>
</reference>
<dbReference type="InterPro" id="IPR019734">
    <property type="entry name" value="TPR_rpt"/>
</dbReference>
<feature type="transmembrane region" description="Helical" evidence="2">
    <location>
        <begin position="160"/>
        <end position="179"/>
    </location>
</feature>
<dbReference type="SMART" id="SM00028">
    <property type="entry name" value="TPR"/>
    <property type="match status" value="2"/>
</dbReference>
<dbReference type="SUPFAM" id="SSF48452">
    <property type="entry name" value="TPR-like"/>
    <property type="match status" value="1"/>
</dbReference>
<sequence>MNSRIIYMISLLAFLCQTISVSAQSLTQRADSAYAADNFAEATELYLQIAGEEGTSSNLYYNLGNCYYRQGKPGMAILYYERALRLDPSNADARTNLEFVNSRITDEPGDRGMFISNTVNGFACRLSGNEWAGIAIGCFIMLLGAVALYIFSANVPLRKVGFFGGFVLLALCIIANVFASVSTRYSTSHDHAVVIDPSTLLSTSPRVPKDRSEEAMLLHEGTCVEILDSVTTRVDSTVVKWYDVKVDNSHRAWINGNAIAII</sequence>
<dbReference type="EMBL" id="CP015402">
    <property type="protein sequence ID" value="ANU62325.2"/>
    <property type="molecule type" value="Genomic_DNA"/>
</dbReference>
<evidence type="ECO:0000313" key="4">
    <source>
        <dbReference type="EMBL" id="ANU62325.2"/>
    </source>
</evidence>
<accession>A0A1Z2XFI3</accession>
<dbReference type="KEGG" id="pary:A4V02_00220"/>
<feature type="transmembrane region" description="Helical" evidence="2">
    <location>
        <begin position="131"/>
        <end position="151"/>
    </location>
</feature>
<evidence type="ECO:0000256" key="1">
    <source>
        <dbReference type="PROSITE-ProRule" id="PRU00339"/>
    </source>
</evidence>
<dbReference type="InterPro" id="IPR011990">
    <property type="entry name" value="TPR-like_helical_dom_sf"/>
</dbReference>
<feature type="chain" id="PRO_5013131093" evidence="3">
    <location>
        <begin position="24"/>
        <end position="262"/>
    </location>
</feature>
<dbReference type="GeneID" id="65535260"/>
<dbReference type="STRING" id="1796646.A4V02_00220"/>
<feature type="signal peptide" evidence="3">
    <location>
        <begin position="1"/>
        <end position="23"/>
    </location>
</feature>
<protein>
    <submittedName>
        <fullName evidence="4">Uncharacterized protein</fullName>
    </submittedName>
</protein>
<dbReference type="Pfam" id="PF00515">
    <property type="entry name" value="TPR_1"/>
    <property type="match status" value="1"/>
</dbReference>
<dbReference type="OrthoDB" id="9776208at2"/>
<dbReference type="Gene3D" id="1.25.40.10">
    <property type="entry name" value="Tetratricopeptide repeat domain"/>
    <property type="match status" value="1"/>
</dbReference>
<dbReference type="PROSITE" id="PS50293">
    <property type="entry name" value="TPR_REGION"/>
    <property type="match status" value="1"/>
</dbReference>
<dbReference type="AlphaFoldDB" id="A0A1B1S699"/>
<feature type="repeat" description="TPR" evidence="1">
    <location>
        <begin position="57"/>
        <end position="90"/>
    </location>
</feature>
<gene>
    <name evidence="4" type="ORF">A4V02_00220</name>
</gene>
<keyword evidence="2" id="KW-0472">Membrane</keyword>
<name>A0A1B1S699_9BACT</name>
<proteinExistence type="predicted"/>
<evidence type="ECO:0000256" key="3">
    <source>
        <dbReference type="SAM" id="SignalP"/>
    </source>
</evidence>
<keyword evidence="3" id="KW-0732">Signal</keyword>
<evidence type="ECO:0000256" key="2">
    <source>
        <dbReference type="SAM" id="Phobius"/>
    </source>
</evidence>
<keyword evidence="2" id="KW-0812">Transmembrane</keyword>
<dbReference type="PROSITE" id="PS50005">
    <property type="entry name" value="TPR"/>
    <property type="match status" value="1"/>
</dbReference>
<evidence type="ECO:0000313" key="5">
    <source>
        <dbReference type="Proteomes" id="UP000186351"/>
    </source>
</evidence>
<dbReference type="Proteomes" id="UP000186351">
    <property type="component" value="Chromosome"/>
</dbReference>
<dbReference type="RefSeq" id="WP_084273885.1">
    <property type="nucleotide sequence ID" value="NZ_CAJTAP010000023.1"/>
</dbReference>
<keyword evidence="1" id="KW-0802">TPR repeat</keyword>
<accession>A0A1B1S699</accession>
<keyword evidence="5" id="KW-1185">Reference proteome</keyword>
<organism evidence="4 5">
    <name type="scientific">Muribaculum intestinale</name>
    <dbReference type="NCBI Taxonomy" id="1796646"/>
    <lineage>
        <taxon>Bacteria</taxon>
        <taxon>Pseudomonadati</taxon>
        <taxon>Bacteroidota</taxon>
        <taxon>Bacteroidia</taxon>
        <taxon>Bacteroidales</taxon>
        <taxon>Muribaculaceae</taxon>
        <taxon>Muribaculum</taxon>
    </lineage>
</organism>
<keyword evidence="2" id="KW-1133">Transmembrane helix</keyword>